<gene>
    <name evidence="2" type="ORF">NPIL_160961</name>
</gene>
<evidence type="ECO:0000256" key="1">
    <source>
        <dbReference type="SAM" id="MobiDB-lite"/>
    </source>
</evidence>
<feature type="region of interest" description="Disordered" evidence="1">
    <location>
        <begin position="32"/>
        <end position="75"/>
    </location>
</feature>
<proteinExistence type="predicted"/>
<evidence type="ECO:0000313" key="2">
    <source>
        <dbReference type="EMBL" id="GFT07219.1"/>
    </source>
</evidence>
<accession>A0A8X6TG54</accession>
<keyword evidence="3" id="KW-1185">Reference proteome</keyword>
<organism evidence="2 3">
    <name type="scientific">Nephila pilipes</name>
    <name type="common">Giant wood spider</name>
    <name type="synonym">Nephila maculata</name>
    <dbReference type="NCBI Taxonomy" id="299642"/>
    <lineage>
        <taxon>Eukaryota</taxon>
        <taxon>Metazoa</taxon>
        <taxon>Ecdysozoa</taxon>
        <taxon>Arthropoda</taxon>
        <taxon>Chelicerata</taxon>
        <taxon>Arachnida</taxon>
        <taxon>Araneae</taxon>
        <taxon>Araneomorphae</taxon>
        <taxon>Entelegynae</taxon>
        <taxon>Araneoidea</taxon>
        <taxon>Nephilidae</taxon>
        <taxon>Nephila</taxon>
    </lineage>
</organism>
<evidence type="ECO:0000313" key="3">
    <source>
        <dbReference type="Proteomes" id="UP000887013"/>
    </source>
</evidence>
<sequence>MMASVRKQNRKLDPLPTQKLCSGEALAKEQAIDHPGLSPCAAIGPPPSVQRSAEHEASPGPAKRLRTQLEGTSTN</sequence>
<dbReference type="Proteomes" id="UP000887013">
    <property type="component" value="Unassembled WGS sequence"/>
</dbReference>
<dbReference type="EMBL" id="BMAW01103076">
    <property type="protein sequence ID" value="GFT07219.1"/>
    <property type="molecule type" value="Genomic_DNA"/>
</dbReference>
<protein>
    <submittedName>
        <fullName evidence="2">Uncharacterized protein</fullName>
    </submittedName>
</protein>
<dbReference type="OrthoDB" id="10282854at2759"/>
<dbReference type="AlphaFoldDB" id="A0A8X6TG54"/>
<comment type="caution">
    <text evidence="2">The sequence shown here is derived from an EMBL/GenBank/DDBJ whole genome shotgun (WGS) entry which is preliminary data.</text>
</comment>
<name>A0A8X6TG54_NEPPI</name>
<reference evidence="2" key="1">
    <citation type="submission" date="2020-08" db="EMBL/GenBank/DDBJ databases">
        <title>Multicomponent nature underlies the extraordinary mechanical properties of spider dragline silk.</title>
        <authorList>
            <person name="Kono N."/>
            <person name="Nakamura H."/>
            <person name="Mori M."/>
            <person name="Yoshida Y."/>
            <person name="Ohtoshi R."/>
            <person name="Malay A.D."/>
            <person name="Moran D.A.P."/>
            <person name="Tomita M."/>
            <person name="Numata K."/>
            <person name="Arakawa K."/>
        </authorList>
    </citation>
    <scope>NUCLEOTIDE SEQUENCE</scope>
</reference>